<organism evidence="1 2">
    <name type="scientific">Pyronema omphalodes (strain CBS 100304)</name>
    <name type="common">Pyronema confluens</name>
    <dbReference type="NCBI Taxonomy" id="1076935"/>
    <lineage>
        <taxon>Eukaryota</taxon>
        <taxon>Fungi</taxon>
        <taxon>Dikarya</taxon>
        <taxon>Ascomycota</taxon>
        <taxon>Pezizomycotina</taxon>
        <taxon>Pezizomycetes</taxon>
        <taxon>Pezizales</taxon>
        <taxon>Pyronemataceae</taxon>
        <taxon>Pyronema</taxon>
    </lineage>
</organism>
<dbReference type="Proteomes" id="UP000018144">
    <property type="component" value="Unassembled WGS sequence"/>
</dbReference>
<name>U4L6G8_PYROM</name>
<dbReference type="EMBL" id="HF935261">
    <property type="protein sequence ID" value="CCX05620.1"/>
    <property type="molecule type" value="Genomic_DNA"/>
</dbReference>
<evidence type="ECO:0000313" key="1">
    <source>
        <dbReference type="EMBL" id="CCX05620.1"/>
    </source>
</evidence>
<gene>
    <name evidence="1" type="ORF">PCON_05207</name>
</gene>
<evidence type="ECO:0000313" key="2">
    <source>
        <dbReference type="Proteomes" id="UP000018144"/>
    </source>
</evidence>
<sequence length="44" mass="5022">MKPPAIAFAFNLLRSSTCQASCIHPERRYPSTRVFLLTRNLADQ</sequence>
<protein>
    <submittedName>
        <fullName evidence="1">Uncharacterized protein</fullName>
    </submittedName>
</protein>
<reference evidence="1 2" key="1">
    <citation type="journal article" date="2013" name="PLoS Genet.">
        <title>The genome and development-dependent transcriptomes of Pyronema confluens: a window into fungal evolution.</title>
        <authorList>
            <person name="Traeger S."/>
            <person name="Altegoer F."/>
            <person name="Freitag M."/>
            <person name="Gabaldon T."/>
            <person name="Kempken F."/>
            <person name="Kumar A."/>
            <person name="Marcet-Houben M."/>
            <person name="Poggeler S."/>
            <person name="Stajich J.E."/>
            <person name="Nowrousian M."/>
        </authorList>
    </citation>
    <scope>NUCLEOTIDE SEQUENCE [LARGE SCALE GENOMIC DNA]</scope>
    <source>
        <strain evidence="2">CBS 100304</strain>
        <tissue evidence="1">Vegetative mycelium</tissue>
    </source>
</reference>
<keyword evidence="2" id="KW-1185">Reference proteome</keyword>
<accession>U4L6G8</accession>
<proteinExistence type="predicted"/>
<dbReference type="AlphaFoldDB" id="U4L6G8"/>